<dbReference type="Gene3D" id="1.10.230.10">
    <property type="entry name" value="Cytochrome P450-Terp, domain 2"/>
    <property type="match status" value="1"/>
</dbReference>
<comment type="subunit">
    <text evidence="4">Homodimer.</text>
</comment>
<dbReference type="SUPFAM" id="SSF48256">
    <property type="entry name" value="Citrate synthase"/>
    <property type="match status" value="1"/>
</dbReference>
<evidence type="ECO:0000256" key="6">
    <source>
        <dbReference type="PIRSR" id="PIRSR610109-1"/>
    </source>
</evidence>
<evidence type="ECO:0000256" key="1">
    <source>
        <dbReference type="ARBA" id="ARBA00004305"/>
    </source>
</evidence>
<dbReference type="NCBIfam" id="NF007128">
    <property type="entry name" value="PRK09569.1"/>
    <property type="match status" value="1"/>
</dbReference>
<dbReference type="InterPro" id="IPR010109">
    <property type="entry name" value="Citrate_synthase_euk"/>
</dbReference>
<dbReference type="AlphaFoldDB" id="A0AA38HK72"/>
<evidence type="ECO:0000256" key="4">
    <source>
        <dbReference type="ARBA" id="ARBA00011738"/>
    </source>
</evidence>
<comment type="pathway">
    <text evidence="2">Carbohydrate metabolism; tricarboxylic acid cycle; isocitrate from oxaloacetate: step 1/2.</text>
</comment>
<dbReference type="Pfam" id="PF00285">
    <property type="entry name" value="Citrate_synt"/>
    <property type="match status" value="1"/>
</dbReference>
<comment type="caution">
    <text evidence="8">The sequence shown here is derived from an EMBL/GenBank/DDBJ whole genome shotgun (WGS) entry which is preliminary data.</text>
</comment>
<dbReference type="InterPro" id="IPR016143">
    <property type="entry name" value="Citrate_synth-like_sm_a-sub"/>
</dbReference>
<comment type="subcellular location">
    <subcellularLocation>
        <location evidence="1">Mitochondrion matrix</location>
    </subcellularLocation>
</comment>
<dbReference type="GO" id="GO:0046912">
    <property type="term" value="F:acyltransferase activity, acyl groups converted into alkyl on transfer"/>
    <property type="evidence" value="ECO:0007669"/>
    <property type="project" value="InterPro"/>
</dbReference>
<name>A0AA38HK72_9CUCU</name>
<protein>
    <recommendedName>
        <fullName evidence="7">Citrate synthase</fullName>
    </recommendedName>
</protein>
<dbReference type="GO" id="GO:0005975">
    <property type="term" value="P:carbohydrate metabolic process"/>
    <property type="evidence" value="ECO:0007669"/>
    <property type="project" value="TreeGrafter"/>
</dbReference>
<dbReference type="InterPro" id="IPR002020">
    <property type="entry name" value="Citrate_synthase"/>
</dbReference>
<feature type="active site" evidence="6">
    <location>
        <position position="229"/>
    </location>
</feature>
<dbReference type="GO" id="GO:0006099">
    <property type="term" value="P:tricarboxylic acid cycle"/>
    <property type="evidence" value="ECO:0007669"/>
    <property type="project" value="InterPro"/>
</dbReference>
<feature type="active site" evidence="6">
    <location>
        <position position="276"/>
    </location>
</feature>
<proteinExistence type="inferred from homology"/>
<keyword evidence="9" id="KW-1185">Reference proteome</keyword>
<dbReference type="NCBIfam" id="TIGR01793">
    <property type="entry name" value="cit_synth_euk"/>
    <property type="match status" value="1"/>
</dbReference>
<dbReference type="InterPro" id="IPR016142">
    <property type="entry name" value="Citrate_synth-like_lrg_a-sub"/>
</dbReference>
<evidence type="ECO:0000256" key="7">
    <source>
        <dbReference type="RuleBase" id="RU000441"/>
    </source>
</evidence>
<evidence type="ECO:0000313" key="9">
    <source>
        <dbReference type="Proteomes" id="UP001168821"/>
    </source>
</evidence>
<sequence>MRGVKCLVTETSVLDPLEGIRYRGYSLPELLNKLPKAKGSAQPLPESVFWLLLTGEIPSFSQAEALSKEFASRADLPAHIVQLLNNIPADLHPMSQLSAAVTAMNSESKFAKAYAKGLKKSEYWRYVLDDSIDLISKLPVAAAMIYRNVFKDGKIKAVDYSEDYAQNFASLLGFDDPGFTDMLRLYLVIHADHEGGNVSAHTTHLVGSALSDPYLAYAAGLNGLAGPLHGLANQQVLLWLEKFKKLLGDSPITKEKVSEIVLKLLESENVIPGYGHAVLRRTDPRYLCQREFAHKHLPDDSNFKLVSILYEVVPDILERQGKARNPWPNVDAHSGILLQHYGLTEPNFYTVLFGVSRSLGTLASLVWDRALGLPLERPKSLSTEKLKYLSKKHELQELLQCERIDVCAKTGSMHAAGAALLVNGAFNITRYLCQLYKVSRHWEFSYLWPTRDSCLRSLSTKPLGSYYRPPDLTPFLLVTPLLFCAGISIASTLYGTAEPIVRMATSLWHMLVSTDCRPSATNTLSDYRYNGRSGFRRTKRVILDLGDEKDAPKTITNFVANWDKYAEFLETTLSPCPSLPPTSTLLGDAVALFESALNMACTTDTITREVT</sequence>
<dbReference type="PRINTS" id="PR00143">
    <property type="entry name" value="CITRTSNTHASE"/>
</dbReference>
<evidence type="ECO:0000256" key="5">
    <source>
        <dbReference type="ARBA" id="ARBA00022679"/>
    </source>
</evidence>
<dbReference type="EMBL" id="JALNTZ010002328">
    <property type="protein sequence ID" value="KAJ3618741.1"/>
    <property type="molecule type" value="Genomic_DNA"/>
</dbReference>
<dbReference type="GO" id="GO:0006101">
    <property type="term" value="P:citrate metabolic process"/>
    <property type="evidence" value="ECO:0007669"/>
    <property type="project" value="InterPro"/>
</dbReference>
<dbReference type="InterPro" id="IPR036969">
    <property type="entry name" value="Citrate_synthase_sf"/>
</dbReference>
<dbReference type="Gene3D" id="1.10.580.10">
    <property type="entry name" value="Citrate Synthase, domain 1"/>
    <property type="match status" value="1"/>
</dbReference>
<dbReference type="PROSITE" id="PS00480">
    <property type="entry name" value="CITRATE_SYNTHASE"/>
    <property type="match status" value="1"/>
</dbReference>
<keyword evidence="5 7" id="KW-0808">Transferase</keyword>
<feature type="active site" evidence="6">
    <location>
        <position position="331"/>
    </location>
</feature>
<dbReference type="Proteomes" id="UP001168821">
    <property type="component" value="Unassembled WGS sequence"/>
</dbReference>
<dbReference type="GO" id="GO:0005759">
    <property type="term" value="C:mitochondrial matrix"/>
    <property type="evidence" value="ECO:0007669"/>
    <property type="project" value="UniProtKB-SubCell"/>
</dbReference>
<gene>
    <name evidence="8" type="ORF">Zmor_008776</name>
</gene>
<organism evidence="8 9">
    <name type="scientific">Zophobas morio</name>
    <dbReference type="NCBI Taxonomy" id="2755281"/>
    <lineage>
        <taxon>Eukaryota</taxon>
        <taxon>Metazoa</taxon>
        <taxon>Ecdysozoa</taxon>
        <taxon>Arthropoda</taxon>
        <taxon>Hexapoda</taxon>
        <taxon>Insecta</taxon>
        <taxon>Pterygota</taxon>
        <taxon>Neoptera</taxon>
        <taxon>Endopterygota</taxon>
        <taxon>Coleoptera</taxon>
        <taxon>Polyphaga</taxon>
        <taxon>Cucujiformia</taxon>
        <taxon>Tenebrionidae</taxon>
        <taxon>Zophobas</taxon>
    </lineage>
</organism>
<evidence type="ECO:0000256" key="3">
    <source>
        <dbReference type="ARBA" id="ARBA00010566"/>
    </source>
</evidence>
<reference evidence="8" key="1">
    <citation type="journal article" date="2023" name="G3 (Bethesda)">
        <title>Whole genome assemblies of Zophobas morio and Tenebrio molitor.</title>
        <authorList>
            <person name="Kaur S."/>
            <person name="Stinson S.A."/>
            <person name="diCenzo G.C."/>
        </authorList>
    </citation>
    <scope>NUCLEOTIDE SEQUENCE</scope>
    <source>
        <strain evidence="8">QUZm001</strain>
    </source>
</reference>
<evidence type="ECO:0000256" key="2">
    <source>
        <dbReference type="ARBA" id="ARBA00004751"/>
    </source>
</evidence>
<dbReference type="PANTHER" id="PTHR11739:SF8">
    <property type="entry name" value="CITRATE SYNTHASE, MITOCHONDRIAL"/>
    <property type="match status" value="1"/>
</dbReference>
<accession>A0AA38HK72</accession>
<dbReference type="InterPro" id="IPR019810">
    <property type="entry name" value="Citrate_synthase_AS"/>
</dbReference>
<evidence type="ECO:0000313" key="8">
    <source>
        <dbReference type="EMBL" id="KAJ3618741.1"/>
    </source>
</evidence>
<comment type="similarity">
    <text evidence="3 7">Belongs to the citrate synthase family.</text>
</comment>
<dbReference type="PANTHER" id="PTHR11739">
    <property type="entry name" value="CITRATE SYNTHASE"/>
    <property type="match status" value="1"/>
</dbReference>